<gene>
    <name evidence="1" type="ORF">J8F10_17425</name>
</gene>
<dbReference type="RefSeq" id="WP_210655749.1">
    <property type="nucleotide sequence ID" value="NZ_JAGKQQ010000001.1"/>
</dbReference>
<keyword evidence="2" id="KW-1185">Reference proteome</keyword>
<dbReference type="Proteomes" id="UP000676565">
    <property type="component" value="Unassembled WGS sequence"/>
</dbReference>
<accession>A0ABS5BTK8</accession>
<proteinExistence type="predicted"/>
<evidence type="ECO:0000313" key="1">
    <source>
        <dbReference type="EMBL" id="MBP3957051.1"/>
    </source>
</evidence>
<reference evidence="1 2" key="1">
    <citation type="submission" date="2021-04" db="EMBL/GenBank/DDBJ databases">
        <authorList>
            <person name="Ivanova A."/>
        </authorList>
    </citation>
    <scope>NUCLEOTIDE SEQUENCE [LARGE SCALE GENOMIC DNA]</scope>
    <source>
        <strain evidence="1 2">G18</strain>
    </source>
</reference>
<comment type="caution">
    <text evidence="1">The sequence shown here is derived from an EMBL/GenBank/DDBJ whole genome shotgun (WGS) entry which is preliminary data.</text>
</comment>
<organism evidence="1 2">
    <name type="scientific">Gemmata palustris</name>
    <dbReference type="NCBI Taxonomy" id="2822762"/>
    <lineage>
        <taxon>Bacteria</taxon>
        <taxon>Pseudomonadati</taxon>
        <taxon>Planctomycetota</taxon>
        <taxon>Planctomycetia</taxon>
        <taxon>Gemmatales</taxon>
        <taxon>Gemmataceae</taxon>
        <taxon>Gemmata</taxon>
    </lineage>
</organism>
<name>A0ABS5BTK8_9BACT</name>
<protein>
    <submittedName>
        <fullName evidence="1">Uncharacterized protein</fullName>
    </submittedName>
</protein>
<sequence>MEDAVIREVEPEKAEAVLTVRLHIPGVDEGRDDRYYLARVRPRQFISVVESVICNPNGSITTTGSIRTVGETLVAHCSHADGATARGKGFGYSKTVSIRGRSADEVAVHVSVRWKARDGGRGRLDEELVVPWLGPARADLNGGIWVTADIAPM</sequence>
<evidence type="ECO:0000313" key="2">
    <source>
        <dbReference type="Proteomes" id="UP000676565"/>
    </source>
</evidence>
<dbReference type="EMBL" id="JAGKQQ010000001">
    <property type="protein sequence ID" value="MBP3957051.1"/>
    <property type="molecule type" value="Genomic_DNA"/>
</dbReference>